<dbReference type="GO" id="GO:0019693">
    <property type="term" value="P:ribose phosphate metabolic process"/>
    <property type="evidence" value="ECO:0007669"/>
    <property type="project" value="TreeGrafter"/>
</dbReference>
<dbReference type="PROSITE" id="PS51462">
    <property type="entry name" value="NUDIX"/>
    <property type="match status" value="1"/>
</dbReference>
<feature type="binding site" evidence="9">
    <location>
        <position position="103"/>
    </location>
    <ligand>
        <name>Mg(2+)</name>
        <dbReference type="ChEBI" id="CHEBI:18420"/>
        <label>1</label>
    </ligand>
</feature>
<dbReference type="PANTHER" id="PTHR11839:SF18">
    <property type="entry name" value="NUDIX HYDROLASE DOMAIN-CONTAINING PROTEIN"/>
    <property type="match status" value="1"/>
</dbReference>
<evidence type="ECO:0000256" key="8">
    <source>
        <dbReference type="ARBA" id="ARBA00032272"/>
    </source>
</evidence>
<evidence type="ECO:0000313" key="13">
    <source>
        <dbReference type="Proteomes" id="UP000001695"/>
    </source>
</evidence>
<gene>
    <name evidence="12" type="ordered locus">Bind_0862</name>
</gene>
<dbReference type="STRING" id="395963.Bind_0862"/>
<evidence type="ECO:0000256" key="9">
    <source>
        <dbReference type="PIRSR" id="PIRSR604385-2"/>
    </source>
</evidence>
<evidence type="ECO:0000256" key="3">
    <source>
        <dbReference type="ARBA" id="ARBA00007275"/>
    </source>
</evidence>
<evidence type="ECO:0000256" key="7">
    <source>
        <dbReference type="ARBA" id="ARBA00032162"/>
    </source>
</evidence>
<dbReference type="AlphaFoldDB" id="B2IHJ1"/>
<dbReference type="InterPro" id="IPR000086">
    <property type="entry name" value="NUDIX_hydrolase_dom"/>
</dbReference>
<feature type="binding site" evidence="9">
    <location>
        <position position="152"/>
    </location>
    <ligand>
        <name>Mg(2+)</name>
        <dbReference type="ChEBI" id="CHEBI:18420"/>
        <label>1</label>
    </ligand>
</feature>
<dbReference type="Proteomes" id="UP000001695">
    <property type="component" value="Chromosome"/>
</dbReference>
<dbReference type="Gene3D" id="3.90.79.10">
    <property type="entry name" value="Nucleoside Triphosphate Pyrophosphohydrolase"/>
    <property type="match status" value="1"/>
</dbReference>
<dbReference type="KEGG" id="bid:Bind_0862"/>
<feature type="binding site" evidence="9">
    <location>
        <position position="99"/>
    </location>
    <ligand>
        <name>Mg(2+)</name>
        <dbReference type="ChEBI" id="CHEBI:18420"/>
        <label>1</label>
    </ligand>
</feature>
<comment type="subunit">
    <text evidence="4">Homodimer.</text>
</comment>
<dbReference type="PANTHER" id="PTHR11839">
    <property type="entry name" value="UDP/ADP-SUGAR PYROPHOSPHATASE"/>
    <property type="match status" value="1"/>
</dbReference>
<dbReference type="HOGENOM" id="CLU_062658_6_0_5"/>
<dbReference type="CDD" id="cd24157">
    <property type="entry name" value="NUDIX_GDPMK"/>
    <property type="match status" value="1"/>
</dbReference>
<name>B2IHJ1_BEII9</name>
<dbReference type="EMBL" id="CP001016">
    <property type="protein sequence ID" value="ACB94512.1"/>
    <property type="molecule type" value="Genomic_DNA"/>
</dbReference>
<dbReference type="eggNOG" id="COG0494">
    <property type="taxonomic scope" value="Bacteria"/>
</dbReference>
<keyword evidence="6 12" id="KW-0378">Hydrolase</keyword>
<dbReference type="GO" id="GO:0006753">
    <property type="term" value="P:nucleoside phosphate metabolic process"/>
    <property type="evidence" value="ECO:0007669"/>
    <property type="project" value="TreeGrafter"/>
</dbReference>
<dbReference type="GO" id="GO:0016818">
    <property type="term" value="F:hydrolase activity, acting on acid anhydrides, in phosphorus-containing anhydrides"/>
    <property type="evidence" value="ECO:0007669"/>
    <property type="project" value="InterPro"/>
</dbReference>
<proteinExistence type="inferred from homology"/>
<dbReference type="GO" id="GO:0005829">
    <property type="term" value="C:cytosol"/>
    <property type="evidence" value="ECO:0007669"/>
    <property type="project" value="TreeGrafter"/>
</dbReference>
<comment type="catalytic activity">
    <reaction evidence="1">
        <text>GDP-alpha-D-mannose + H2O = alpha-D-mannose 1-phosphate + GMP + 2 H(+)</text>
        <dbReference type="Rhea" id="RHEA:27978"/>
        <dbReference type="ChEBI" id="CHEBI:15377"/>
        <dbReference type="ChEBI" id="CHEBI:15378"/>
        <dbReference type="ChEBI" id="CHEBI:57527"/>
        <dbReference type="ChEBI" id="CHEBI:58115"/>
        <dbReference type="ChEBI" id="CHEBI:58409"/>
    </reaction>
</comment>
<dbReference type="SUPFAM" id="SSF55811">
    <property type="entry name" value="Nudix"/>
    <property type="match status" value="1"/>
</dbReference>
<evidence type="ECO:0000313" key="12">
    <source>
        <dbReference type="EMBL" id="ACB94512.1"/>
    </source>
</evidence>
<evidence type="ECO:0000256" key="5">
    <source>
        <dbReference type="ARBA" id="ARBA00016377"/>
    </source>
</evidence>
<dbReference type="OrthoDB" id="5292471at2"/>
<dbReference type="NCBIfam" id="TIGR00052">
    <property type="entry name" value="nudix-type nucleoside diphosphatase, YffH/AdpP family"/>
    <property type="match status" value="1"/>
</dbReference>
<dbReference type="Pfam" id="PF00293">
    <property type="entry name" value="NUDIX"/>
    <property type="match status" value="1"/>
</dbReference>
<keyword evidence="13" id="KW-1185">Reference proteome</keyword>
<organism evidence="12 13">
    <name type="scientific">Beijerinckia indica subsp. indica (strain ATCC 9039 / DSM 1715 / NCIMB 8712)</name>
    <dbReference type="NCBI Taxonomy" id="395963"/>
    <lineage>
        <taxon>Bacteria</taxon>
        <taxon>Pseudomonadati</taxon>
        <taxon>Pseudomonadota</taxon>
        <taxon>Alphaproteobacteria</taxon>
        <taxon>Hyphomicrobiales</taxon>
        <taxon>Beijerinckiaceae</taxon>
        <taxon>Beijerinckia</taxon>
    </lineage>
</organism>
<evidence type="ECO:0000256" key="4">
    <source>
        <dbReference type="ARBA" id="ARBA00011738"/>
    </source>
</evidence>
<protein>
    <recommendedName>
        <fullName evidence="5">GDP-mannose pyrophosphatase</fullName>
    </recommendedName>
    <alternativeName>
        <fullName evidence="7">GDP-mannose hydrolase</fullName>
    </alternativeName>
    <alternativeName>
        <fullName evidence="8">GDPMK</fullName>
    </alternativeName>
</protein>
<reference evidence="13" key="1">
    <citation type="submission" date="2008-03" db="EMBL/GenBank/DDBJ databases">
        <title>Complete sequence of chromosome of Beijerinckia indica subsp. indica ATCC 9039.</title>
        <authorList>
            <consortium name="US DOE Joint Genome Institute"/>
            <person name="Copeland A."/>
            <person name="Lucas S."/>
            <person name="Lapidus A."/>
            <person name="Glavina del Rio T."/>
            <person name="Dalin E."/>
            <person name="Tice H."/>
            <person name="Bruce D."/>
            <person name="Goodwin L."/>
            <person name="Pitluck S."/>
            <person name="LaButti K."/>
            <person name="Schmutz J."/>
            <person name="Larimer F."/>
            <person name="Land M."/>
            <person name="Hauser L."/>
            <person name="Kyrpides N."/>
            <person name="Mikhailova N."/>
            <person name="Dunfield P.F."/>
            <person name="Dedysh S.N."/>
            <person name="Liesack W."/>
            <person name="Saw J.H."/>
            <person name="Alam M."/>
            <person name="Chen Y."/>
            <person name="Murrell J.C."/>
            <person name="Richardson P."/>
        </authorList>
    </citation>
    <scope>NUCLEOTIDE SEQUENCE [LARGE SCALE GENOMIC DNA]</scope>
    <source>
        <strain evidence="13">ATCC 9039 / DSM 1715 / NCIMB 8712</strain>
    </source>
</reference>
<dbReference type="GO" id="GO:0046872">
    <property type="term" value="F:metal ion binding"/>
    <property type="evidence" value="ECO:0007669"/>
    <property type="project" value="UniProtKB-KW"/>
</dbReference>
<comment type="similarity">
    <text evidence="3">Belongs to the Nudix hydrolase family. NudK subfamily.</text>
</comment>
<evidence type="ECO:0000256" key="10">
    <source>
        <dbReference type="PIRSR" id="PIRSR604385-3"/>
    </source>
</evidence>
<keyword evidence="9" id="KW-0479">Metal-binding</keyword>
<sequence length="193" mass="21508">MPGSLRILGRKLLSEGFGRLERIVIDRKRFNGEKQDVVRELYDTGHGAAILLYDASRSRVLLVRQFRLPAYIGDARTSLVEVCAGKLEGDEPHQCIVREVREETGFAIANPQFLFSAYSSPGCFAEKIFYFAAPYHQDQRVGPGGGLATEAEDIEILEPTLDEALAMIETGEISDAKTIVLLFYAKLHNVMQD</sequence>
<reference evidence="12 13" key="2">
    <citation type="journal article" date="2010" name="J. Bacteriol.">
        <title>Complete genome sequence of Beijerinckia indica subsp. indica.</title>
        <authorList>
            <person name="Tamas I."/>
            <person name="Dedysh S.N."/>
            <person name="Liesack W."/>
            <person name="Stott M.B."/>
            <person name="Alam M."/>
            <person name="Murrell J.C."/>
            <person name="Dunfield P.F."/>
        </authorList>
    </citation>
    <scope>NUCLEOTIDE SEQUENCE [LARGE SCALE GENOMIC DNA]</scope>
    <source>
        <strain evidence="13">ATCC 9039 / DSM 1715 / NCIMB 8712</strain>
    </source>
</reference>
<feature type="domain" description="Nudix hydrolase" evidence="11">
    <location>
        <begin position="43"/>
        <end position="181"/>
    </location>
</feature>
<comment type="cofactor">
    <cofactor evidence="2 9">
        <name>Mg(2+)</name>
        <dbReference type="ChEBI" id="CHEBI:18420"/>
    </cofactor>
</comment>
<evidence type="ECO:0000259" key="11">
    <source>
        <dbReference type="PROSITE" id="PS51462"/>
    </source>
</evidence>
<evidence type="ECO:0000256" key="1">
    <source>
        <dbReference type="ARBA" id="ARBA00000847"/>
    </source>
</evidence>
<dbReference type="InterPro" id="IPR004385">
    <property type="entry name" value="NDP_pyrophosphatase"/>
</dbReference>
<feature type="binding site" evidence="9">
    <location>
        <position position="84"/>
    </location>
    <ligand>
        <name>Mg(2+)</name>
        <dbReference type="ChEBI" id="CHEBI:18420"/>
        <label>1</label>
    </ligand>
</feature>
<evidence type="ECO:0000256" key="6">
    <source>
        <dbReference type="ARBA" id="ARBA00022801"/>
    </source>
</evidence>
<dbReference type="RefSeq" id="WP_012383869.1">
    <property type="nucleotide sequence ID" value="NC_010581.1"/>
</dbReference>
<keyword evidence="9" id="KW-0460">Magnesium</keyword>
<dbReference type="InterPro" id="IPR015797">
    <property type="entry name" value="NUDIX_hydrolase-like_dom_sf"/>
</dbReference>
<feature type="short sequence motif" description="Nudix box" evidence="10">
    <location>
        <begin position="85"/>
        <end position="106"/>
    </location>
</feature>
<accession>B2IHJ1</accession>
<evidence type="ECO:0000256" key="2">
    <source>
        <dbReference type="ARBA" id="ARBA00001946"/>
    </source>
</evidence>